<comment type="caution">
    <text evidence="9">Lacks conserved residue(s) required for the propagation of feature annotation.</text>
</comment>
<dbReference type="Proteomes" id="UP000237144">
    <property type="component" value="Unassembled WGS sequence"/>
</dbReference>
<dbReference type="Pfam" id="PF00654">
    <property type="entry name" value="Voltage_CLC"/>
    <property type="match status" value="1"/>
</dbReference>
<dbReference type="Gene3D" id="3.10.580.20">
    <property type="match status" value="1"/>
</dbReference>
<dbReference type="FunFam" id="1.10.3080.10:FF:000024">
    <property type="entry name" value="Voltage-gated chloride channel, putative"/>
    <property type="match status" value="1"/>
</dbReference>
<feature type="transmembrane region" description="Helical" evidence="9">
    <location>
        <begin position="480"/>
        <end position="499"/>
    </location>
</feature>
<dbReference type="PROSITE" id="PS51371">
    <property type="entry name" value="CBS"/>
    <property type="match status" value="1"/>
</dbReference>
<dbReference type="Pfam" id="PF00571">
    <property type="entry name" value="CBS"/>
    <property type="match status" value="1"/>
</dbReference>
<evidence type="ECO:0000256" key="3">
    <source>
        <dbReference type="ARBA" id="ARBA00022692"/>
    </source>
</evidence>
<evidence type="ECO:0000313" key="12">
    <source>
        <dbReference type="EMBL" id="POY73260.1"/>
    </source>
</evidence>
<evidence type="ECO:0000256" key="1">
    <source>
        <dbReference type="ARBA" id="ARBA00004141"/>
    </source>
</evidence>
<keyword evidence="5 9" id="KW-0406">Ion transport</keyword>
<dbReference type="Gene3D" id="1.10.3080.10">
    <property type="entry name" value="Clc chloride channel"/>
    <property type="match status" value="1"/>
</dbReference>
<accession>A0A2S5B909</accession>
<feature type="transmembrane region" description="Helical" evidence="9">
    <location>
        <begin position="544"/>
        <end position="569"/>
    </location>
</feature>
<dbReference type="InterPro" id="IPR014743">
    <property type="entry name" value="Cl-channel_core"/>
</dbReference>
<dbReference type="SUPFAM" id="SSF81340">
    <property type="entry name" value="Clc chloride channel"/>
    <property type="match status" value="1"/>
</dbReference>
<keyword evidence="4 9" id="KW-1133">Transmembrane helix</keyword>
<feature type="transmembrane region" description="Helical" evidence="9">
    <location>
        <begin position="184"/>
        <end position="206"/>
    </location>
</feature>
<feature type="transmembrane region" description="Helical" evidence="9">
    <location>
        <begin position="450"/>
        <end position="473"/>
    </location>
</feature>
<dbReference type="AlphaFoldDB" id="A0A2S5B909"/>
<dbReference type="EMBL" id="PJQD01000038">
    <property type="protein sequence ID" value="POY73260.1"/>
    <property type="molecule type" value="Genomic_DNA"/>
</dbReference>
<name>A0A2S5B909_9BASI</name>
<feature type="region of interest" description="Disordered" evidence="10">
    <location>
        <begin position="749"/>
        <end position="770"/>
    </location>
</feature>
<dbReference type="InterPro" id="IPR001807">
    <property type="entry name" value="ClC"/>
</dbReference>
<sequence>MPPAHEASTSRHTLDDARIGRRNGDASESYMDEPDSPFLRQGAHSSSVTRHSATHSTLRPETPNAMSGSSIDWTLEFARARNEAAQIDAQPGLRGVSARLWHASEPWVVVVVTGVVTGAIASCLDILSAWLSDLRLGVCKDMWWMSRGLCCAGLDPKETCRAWQTWGEVVANERHIVARALAQYSVYIALAVLLAWTSSAFVNVFAPHAFHTGIPEIKVILGGYEMHGFLSPMTLVIKSLGLPLAVASGLSLGKEGPLVHVACCVGDAALRPFRALRGNGARQREILSAAAAAGVSVAFGAPLGGVLFALEEISTFFPGSTLWQSFVCAIVAAVTLQYIDPFNTGKLALFTVTASQVWRGFELIPWFLLGIAGGVWGVWFIRLNAEWERLRRSSGLRDWPVTEVTVLALFTAVVSYLIVFMRIPSAELVVNLFRDCSEPDPYGLCETSNATAVVLLLFIAAFAKTLLTAVTFGSSIPAGIFLPSLTIGACVGRAVGLVMDQIHRANPESWVFSDCPADGGCINPSVYAVIGAASALGGVTRMTISLVVILFELTGAIDIVLQLMMAVMVSKFTADYISRDGIYETWINLRRYPFLNNKVDYRRDEVLARHIMTAATELACVSDEGWSISRIEGLLLQEGFSGFPVVRTLKDRLILGYIGRFELQQGLARARQSEEATASTPCFFSTSVHSLDGSTTTSRGQTPARGRQIALPLDPSRAAATATMAWDSDAELGPSIQDRIAITEKQELGAEALPPGRPRARPPSAGAAPARDVPDWVSLVPWMDEIPVTLSEDTPMEVVVQMFQRLGLRFVLLARQGVLKGILTKMDLHVHIHGDEEASE</sequence>
<evidence type="ECO:0000256" key="10">
    <source>
        <dbReference type="SAM" id="MobiDB-lite"/>
    </source>
</evidence>
<keyword evidence="2 9" id="KW-0813">Transport</keyword>
<evidence type="ECO:0000256" key="9">
    <source>
        <dbReference type="RuleBase" id="RU361221"/>
    </source>
</evidence>
<dbReference type="InterPro" id="IPR046342">
    <property type="entry name" value="CBS_dom_sf"/>
</dbReference>
<dbReference type="GO" id="GO:0005794">
    <property type="term" value="C:Golgi apparatus"/>
    <property type="evidence" value="ECO:0007669"/>
    <property type="project" value="TreeGrafter"/>
</dbReference>
<keyword evidence="6 9" id="KW-0472">Membrane</keyword>
<evidence type="ECO:0000256" key="4">
    <source>
        <dbReference type="ARBA" id="ARBA00022989"/>
    </source>
</evidence>
<evidence type="ECO:0000313" key="13">
    <source>
        <dbReference type="Proteomes" id="UP000237144"/>
    </source>
</evidence>
<reference evidence="12 13" key="1">
    <citation type="journal article" date="2018" name="Front. Microbiol.">
        <title>Prospects for Fungal Bioremediation of Acidic Radioactive Waste Sites: Characterization and Genome Sequence of Rhodotorula taiwanensis MD1149.</title>
        <authorList>
            <person name="Tkavc R."/>
            <person name="Matrosova V.Y."/>
            <person name="Grichenko O.E."/>
            <person name="Gostincar C."/>
            <person name="Volpe R.P."/>
            <person name="Klimenkova P."/>
            <person name="Gaidamakova E.K."/>
            <person name="Zhou C.E."/>
            <person name="Stewart B.J."/>
            <person name="Lyman M.G."/>
            <person name="Malfatti S.A."/>
            <person name="Rubinfeld B."/>
            <person name="Courtot M."/>
            <person name="Singh J."/>
            <person name="Dalgard C.L."/>
            <person name="Hamilton T."/>
            <person name="Frey K.G."/>
            <person name="Gunde-Cimerman N."/>
            <person name="Dugan L."/>
            <person name="Daly M.J."/>
        </authorList>
    </citation>
    <scope>NUCLEOTIDE SEQUENCE [LARGE SCALE GENOMIC DNA]</scope>
    <source>
        <strain evidence="12 13">MD1149</strain>
    </source>
</reference>
<comment type="subcellular location">
    <subcellularLocation>
        <location evidence="1 9">Membrane</location>
        <topology evidence="1 9">Multi-pass membrane protein</topology>
    </subcellularLocation>
</comment>
<feature type="transmembrane region" description="Helical" evidence="9">
    <location>
        <begin position="322"/>
        <end position="339"/>
    </location>
</feature>
<feature type="transmembrane region" description="Helical" evidence="9">
    <location>
        <begin position="363"/>
        <end position="383"/>
    </location>
</feature>
<comment type="caution">
    <text evidence="12">The sequence shown here is derived from an EMBL/GenBank/DDBJ whole genome shotgun (WGS) entry which is preliminary data.</text>
</comment>
<dbReference type="SUPFAM" id="SSF54631">
    <property type="entry name" value="CBS-domain pair"/>
    <property type="match status" value="1"/>
</dbReference>
<keyword evidence="8" id="KW-0129">CBS domain</keyword>
<dbReference type="PANTHER" id="PTHR45711:SF6">
    <property type="entry name" value="CHLORIDE CHANNEL PROTEIN"/>
    <property type="match status" value="1"/>
</dbReference>
<keyword evidence="13" id="KW-1185">Reference proteome</keyword>
<feature type="region of interest" description="Disordered" evidence="10">
    <location>
        <begin position="1"/>
        <end position="67"/>
    </location>
</feature>
<feature type="transmembrane region" description="Helical" evidence="9">
    <location>
        <begin position="404"/>
        <end position="423"/>
    </location>
</feature>
<gene>
    <name evidence="12" type="ORF">BMF94_3594</name>
</gene>
<dbReference type="PANTHER" id="PTHR45711">
    <property type="entry name" value="CHLORIDE CHANNEL PROTEIN"/>
    <property type="match status" value="1"/>
</dbReference>
<dbReference type="GO" id="GO:0005247">
    <property type="term" value="F:voltage-gated chloride channel activity"/>
    <property type="evidence" value="ECO:0007669"/>
    <property type="project" value="TreeGrafter"/>
</dbReference>
<feature type="transmembrane region" description="Helical" evidence="9">
    <location>
        <begin position="286"/>
        <end position="310"/>
    </location>
</feature>
<protein>
    <recommendedName>
        <fullName evidence="9">Chloride channel protein</fullName>
    </recommendedName>
</protein>
<evidence type="ECO:0000256" key="8">
    <source>
        <dbReference type="PROSITE-ProRule" id="PRU00703"/>
    </source>
</evidence>
<evidence type="ECO:0000256" key="5">
    <source>
        <dbReference type="ARBA" id="ARBA00023065"/>
    </source>
</evidence>
<feature type="domain" description="CBS" evidence="11">
    <location>
        <begin position="783"/>
        <end position="839"/>
    </location>
</feature>
<keyword evidence="7 9" id="KW-0868">Chloride</keyword>
<organism evidence="12 13">
    <name type="scientific">Rhodotorula taiwanensis</name>
    <dbReference type="NCBI Taxonomy" id="741276"/>
    <lineage>
        <taxon>Eukaryota</taxon>
        <taxon>Fungi</taxon>
        <taxon>Dikarya</taxon>
        <taxon>Basidiomycota</taxon>
        <taxon>Pucciniomycotina</taxon>
        <taxon>Microbotryomycetes</taxon>
        <taxon>Sporidiobolales</taxon>
        <taxon>Sporidiobolaceae</taxon>
        <taxon>Rhodotorula</taxon>
    </lineage>
</organism>
<feature type="compositionally biased region" description="Polar residues" evidence="10">
    <location>
        <begin position="43"/>
        <end position="67"/>
    </location>
</feature>
<dbReference type="InterPro" id="IPR000644">
    <property type="entry name" value="CBS_dom"/>
</dbReference>
<dbReference type="GO" id="GO:0005886">
    <property type="term" value="C:plasma membrane"/>
    <property type="evidence" value="ECO:0007669"/>
    <property type="project" value="TreeGrafter"/>
</dbReference>
<keyword evidence="3 9" id="KW-0812">Transmembrane</keyword>
<proteinExistence type="inferred from homology"/>
<dbReference type="PRINTS" id="PR00762">
    <property type="entry name" value="CLCHANNEL"/>
</dbReference>
<dbReference type="STRING" id="741276.A0A2S5B909"/>
<dbReference type="CDD" id="cd03684">
    <property type="entry name" value="ClC_3_like"/>
    <property type="match status" value="1"/>
</dbReference>
<dbReference type="Gene3D" id="3.90.1280.20">
    <property type="match status" value="1"/>
</dbReference>
<feature type="compositionally biased region" description="Basic and acidic residues" evidence="10">
    <location>
        <begin position="8"/>
        <end position="25"/>
    </location>
</feature>
<dbReference type="GO" id="GO:0005769">
    <property type="term" value="C:early endosome"/>
    <property type="evidence" value="ECO:0007669"/>
    <property type="project" value="TreeGrafter"/>
</dbReference>
<evidence type="ECO:0000256" key="2">
    <source>
        <dbReference type="ARBA" id="ARBA00022448"/>
    </source>
</evidence>
<evidence type="ECO:0000256" key="6">
    <source>
        <dbReference type="ARBA" id="ARBA00023136"/>
    </source>
</evidence>
<comment type="similarity">
    <text evidence="9">Belongs to the chloride channel (TC 2.A.49) family.</text>
</comment>
<evidence type="ECO:0000259" key="11">
    <source>
        <dbReference type="PROSITE" id="PS51371"/>
    </source>
</evidence>
<feature type="transmembrane region" description="Helical" evidence="9">
    <location>
        <begin position="107"/>
        <end position="131"/>
    </location>
</feature>
<evidence type="ECO:0000256" key="7">
    <source>
        <dbReference type="ARBA" id="ARBA00023214"/>
    </source>
</evidence>
<dbReference type="OrthoDB" id="44789at2759"/>